<dbReference type="GO" id="GO:0019441">
    <property type="term" value="P:L-tryptophan catabolic process to kynurenine"/>
    <property type="evidence" value="ECO:0007669"/>
    <property type="project" value="InterPro"/>
</dbReference>
<dbReference type="STRING" id="675824.A0A1E3PTK3"/>
<dbReference type="Gene3D" id="3.50.30.50">
    <property type="entry name" value="Putative cyclase"/>
    <property type="match status" value="1"/>
</dbReference>
<protein>
    <recommendedName>
        <fullName evidence="4">Cyclase</fullName>
    </recommendedName>
</protein>
<evidence type="ECO:0008006" key="4">
    <source>
        <dbReference type="Google" id="ProtNLM"/>
    </source>
</evidence>
<dbReference type="AlphaFoldDB" id="A0A1E3PTK3"/>
<name>A0A1E3PTK3_LIPST</name>
<dbReference type="InterPro" id="IPR037175">
    <property type="entry name" value="KFase_sf"/>
</dbReference>
<proteinExistence type="inferred from homology"/>
<sequence>MVSVNTPPKSFDDLPDYDRLPNKARYWVWGSPGSPEEGLGMLNLLSPQHVASCTAEIVTGDRVCLGWEFHELDNPPFGRIPFNMKINQIAHEAFDDEYHFNPQQSSQWDGFRHHSQPVSLSLKVEDAMPSPGGDDCVWLGGTTREEVKETDRIGIHHWAKKGIVGRGILVDYAAWANVRGIRYSCFSLHTIPLQHILEVMKYYNVESKPGDILFVRIGLIEEWTGMSAEQRAAYKRSSTPQHAGLEQSEEFLRWLWNSHFTAVASDAVSWEVFPPQKQSFRHHHYLLAGWGVPIGEMFNLDPLAELCHRLNRFSFFLASVPFNAVGGVSSAPNAVAIF</sequence>
<comment type="similarity">
    <text evidence="1">Belongs to the Cyclase 1 superfamily.</text>
</comment>
<reference evidence="2 3" key="1">
    <citation type="journal article" date="2016" name="Proc. Natl. Acad. Sci. U.S.A.">
        <title>Comparative genomics of biotechnologically important yeasts.</title>
        <authorList>
            <person name="Riley R."/>
            <person name="Haridas S."/>
            <person name="Wolfe K.H."/>
            <person name="Lopes M.R."/>
            <person name="Hittinger C.T."/>
            <person name="Goeker M."/>
            <person name="Salamov A.A."/>
            <person name="Wisecaver J.H."/>
            <person name="Long T.M."/>
            <person name="Calvey C.H."/>
            <person name="Aerts A.L."/>
            <person name="Barry K.W."/>
            <person name="Choi C."/>
            <person name="Clum A."/>
            <person name="Coughlan A.Y."/>
            <person name="Deshpande S."/>
            <person name="Douglass A.P."/>
            <person name="Hanson S.J."/>
            <person name="Klenk H.-P."/>
            <person name="LaButti K.M."/>
            <person name="Lapidus A."/>
            <person name="Lindquist E.A."/>
            <person name="Lipzen A.M."/>
            <person name="Meier-Kolthoff J.P."/>
            <person name="Ohm R.A."/>
            <person name="Otillar R.P."/>
            <person name="Pangilinan J.L."/>
            <person name="Peng Y."/>
            <person name="Rokas A."/>
            <person name="Rosa C.A."/>
            <person name="Scheuner C."/>
            <person name="Sibirny A.A."/>
            <person name="Slot J.C."/>
            <person name="Stielow J.B."/>
            <person name="Sun H."/>
            <person name="Kurtzman C.P."/>
            <person name="Blackwell M."/>
            <person name="Grigoriev I.V."/>
            <person name="Jeffries T.W."/>
        </authorList>
    </citation>
    <scope>NUCLEOTIDE SEQUENCE [LARGE SCALE GENOMIC DNA]</scope>
    <source>
        <strain evidence="2 3">NRRL Y-11557</strain>
    </source>
</reference>
<dbReference type="Pfam" id="PF04199">
    <property type="entry name" value="Cyclase"/>
    <property type="match status" value="1"/>
</dbReference>
<dbReference type="PANTHER" id="PTHR34861:SF11">
    <property type="entry name" value="CYCLASE"/>
    <property type="match status" value="1"/>
</dbReference>
<organism evidence="2 3">
    <name type="scientific">Lipomyces starkeyi NRRL Y-11557</name>
    <dbReference type="NCBI Taxonomy" id="675824"/>
    <lineage>
        <taxon>Eukaryota</taxon>
        <taxon>Fungi</taxon>
        <taxon>Dikarya</taxon>
        <taxon>Ascomycota</taxon>
        <taxon>Saccharomycotina</taxon>
        <taxon>Lipomycetes</taxon>
        <taxon>Lipomycetales</taxon>
        <taxon>Lipomycetaceae</taxon>
        <taxon>Lipomyces</taxon>
    </lineage>
</organism>
<dbReference type="SUPFAM" id="SSF102198">
    <property type="entry name" value="Putative cyclase"/>
    <property type="match status" value="1"/>
</dbReference>
<dbReference type="OrthoDB" id="5396at2759"/>
<dbReference type="Proteomes" id="UP000094385">
    <property type="component" value="Unassembled WGS sequence"/>
</dbReference>
<evidence type="ECO:0000313" key="3">
    <source>
        <dbReference type="Proteomes" id="UP000094385"/>
    </source>
</evidence>
<evidence type="ECO:0000313" key="2">
    <source>
        <dbReference type="EMBL" id="ODQ68766.1"/>
    </source>
</evidence>
<dbReference type="GO" id="GO:0004061">
    <property type="term" value="F:arylformamidase activity"/>
    <property type="evidence" value="ECO:0007669"/>
    <property type="project" value="InterPro"/>
</dbReference>
<accession>A0A1E3PTK3</accession>
<dbReference type="EMBL" id="KV454324">
    <property type="protein sequence ID" value="ODQ68766.1"/>
    <property type="molecule type" value="Genomic_DNA"/>
</dbReference>
<dbReference type="InterPro" id="IPR007325">
    <property type="entry name" value="KFase/CYL"/>
</dbReference>
<dbReference type="PANTHER" id="PTHR34861">
    <property type="match status" value="1"/>
</dbReference>
<gene>
    <name evidence="2" type="ORF">LIPSTDRAFT_243387</name>
</gene>
<evidence type="ECO:0000256" key="1">
    <source>
        <dbReference type="ARBA" id="ARBA00007865"/>
    </source>
</evidence>
<keyword evidence="3" id="KW-1185">Reference proteome</keyword>